<keyword evidence="3" id="KW-1185">Reference proteome</keyword>
<accession>A0ABD2VZK7</accession>
<proteinExistence type="predicted"/>
<feature type="compositionally biased region" description="Basic residues" evidence="1">
    <location>
        <begin position="149"/>
        <end position="160"/>
    </location>
</feature>
<comment type="caution">
    <text evidence="2">The sequence shown here is derived from an EMBL/GenBank/DDBJ whole genome shotgun (WGS) entry which is preliminary data.</text>
</comment>
<dbReference type="Proteomes" id="UP001627154">
    <property type="component" value="Unassembled WGS sequence"/>
</dbReference>
<reference evidence="2 3" key="1">
    <citation type="journal article" date="2024" name="bioRxiv">
        <title>A reference genome for Trichogramma kaykai: A tiny desert-dwelling parasitoid wasp with competing sex-ratio distorters.</title>
        <authorList>
            <person name="Culotta J."/>
            <person name="Lindsey A.R."/>
        </authorList>
    </citation>
    <scope>NUCLEOTIDE SEQUENCE [LARGE SCALE GENOMIC DNA]</scope>
    <source>
        <strain evidence="2 3">KSX58</strain>
    </source>
</reference>
<evidence type="ECO:0000313" key="2">
    <source>
        <dbReference type="EMBL" id="KAL3385958.1"/>
    </source>
</evidence>
<organism evidence="2 3">
    <name type="scientific">Trichogramma kaykai</name>
    <dbReference type="NCBI Taxonomy" id="54128"/>
    <lineage>
        <taxon>Eukaryota</taxon>
        <taxon>Metazoa</taxon>
        <taxon>Ecdysozoa</taxon>
        <taxon>Arthropoda</taxon>
        <taxon>Hexapoda</taxon>
        <taxon>Insecta</taxon>
        <taxon>Pterygota</taxon>
        <taxon>Neoptera</taxon>
        <taxon>Endopterygota</taxon>
        <taxon>Hymenoptera</taxon>
        <taxon>Apocrita</taxon>
        <taxon>Proctotrupomorpha</taxon>
        <taxon>Chalcidoidea</taxon>
        <taxon>Trichogrammatidae</taxon>
        <taxon>Trichogramma</taxon>
    </lineage>
</organism>
<evidence type="ECO:0000313" key="3">
    <source>
        <dbReference type="Proteomes" id="UP001627154"/>
    </source>
</evidence>
<feature type="compositionally biased region" description="Low complexity" evidence="1">
    <location>
        <begin position="161"/>
        <end position="178"/>
    </location>
</feature>
<feature type="compositionally biased region" description="Polar residues" evidence="1">
    <location>
        <begin position="132"/>
        <end position="148"/>
    </location>
</feature>
<dbReference type="AlphaFoldDB" id="A0ABD2VZK7"/>
<evidence type="ECO:0000256" key="1">
    <source>
        <dbReference type="SAM" id="MobiDB-lite"/>
    </source>
</evidence>
<feature type="region of interest" description="Disordered" evidence="1">
    <location>
        <begin position="109"/>
        <end position="178"/>
    </location>
</feature>
<protein>
    <submittedName>
        <fullName evidence="2">Uncharacterized protein</fullName>
    </submittedName>
</protein>
<dbReference type="EMBL" id="JBJJXI010000149">
    <property type="protein sequence ID" value="KAL3385958.1"/>
    <property type="molecule type" value="Genomic_DNA"/>
</dbReference>
<sequence length="178" mass="20407">MCKTRDKRIVEKQDRLVAMIASLSKALSHLLSKDMENKEVIEIIKAVSDATRLAINNLREETAIRRSLILSHINVTWKDTLLTTEADEFLFGKDLAEVLKRAKSVSQEFKSLSKKSSENSSKNFRTPFRPSNKPQAETFLGQTHQLSSKSRRAFKTRSPKRASYSSSSRNQPRYPRKH</sequence>
<name>A0ABD2VZK7_9HYME</name>
<gene>
    <name evidence="2" type="ORF">TKK_018476</name>
</gene>